<evidence type="ECO:0000313" key="7">
    <source>
        <dbReference type="Proteomes" id="UP001367030"/>
    </source>
</evidence>
<keyword evidence="3" id="KW-0238">DNA-binding</keyword>
<comment type="caution">
    <text evidence="6">The sequence shown here is derived from an EMBL/GenBank/DDBJ whole genome shotgun (WGS) entry which is preliminary data.</text>
</comment>
<dbReference type="Gene3D" id="3.40.190.290">
    <property type="match status" value="1"/>
</dbReference>
<dbReference type="InterPro" id="IPR036388">
    <property type="entry name" value="WH-like_DNA-bd_sf"/>
</dbReference>
<gene>
    <name evidence="6" type="ORF">WKW79_19470</name>
</gene>
<dbReference type="Proteomes" id="UP001367030">
    <property type="component" value="Unassembled WGS sequence"/>
</dbReference>
<evidence type="ECO:0000259" key="5">
    <source>
        <dbReference type="PROSITE" id="PS50931"/>
    </source>
</evidence>
<dbReference type="EMBL" id="JBBKZS010000008">
    <property type="protein sequence ID" value="MEJ8856763.1"/>
    <property type="molecule type" value="Genomic_DNA"/>
</dbReference>
<keyword evidence="2" id="KW-0805">Transcription regulation</keyword>
<protein>
    <submittedName>
        <fullName evidence="6">LysR family transcriptional regulator</fullName>
    </submittedName>
</protein>
<sequence length="337" mass="37102">MDKLRSLHYFVAAAETSSFSAASRRFGVSVAAVAKMIGALERELGMTLFERHAQGLVLTASGGAYLEACLPALEQLALADEQASASTSRARGTVVVGVQPVIAQECLTAALPRFASMYPEIQLDIRYFMRATDEQVRGVDVFLVMGWPQAIGDLVLRPIGATGFVVCAAPAYWAAHGMPRHPSELEHHNCMCIRSNHGSVMDLWRFRRGDERVSVTAGGWLVVDNAHRDMVRDLAVAGAGVIRVLDWHKRQGREIASGALVAALADWEMDDEVPPVNMLYPPSARRIARVRLFMDFVTQLFREIEQQREIHAPATSMPRWAIGRRSRASATLRPDPG</sequence>
<dbReference type="SUPFAM" id="SSF46785">
    <property type="entry name" value="Winged helix' DNA-binding domain"/>
    <property type="match status" value="1"/>
</dbReference>
<accession>A0ABU8XCK7</accession>
<dbReference type="Pfam" id="PF00126">
    <property type="entry name" value="HTH_1"/>
    <property type="match status" value="1"/>
</dbReference>
<dbReference type="InterPro" id="IPR005119">
    <property type="entry name" value="LysR_subst-bd"/>
</dbReference>
<dbReference type="InterPro" id="IPR036390">
    <property type="entry name" value="WH_DNA-bd_sf"/>
</dbReference>
<dbReference type="InterPro" id="IPR058163">
    <property type="entry name" value="LysR-type_TF_proteobact-type"/>
</dbReference>
<keyword evidence="7" id="KW-1185">Reference proteome</keyword>
<feature type="domain" description="HTH lysR-type" evidence="5">
    <location>
        <begin position="1"/>
        <end position="59"/>
    </location>
</feature>
<dbReference type="CDD" id="cd08422">
    <property type="entry name" value="PBP2_CrgA_like"/>
    <property type="match status" value="1"/>
</dbReference>
<evidence type="ECO:0000256" key="1">
    <source>
        <dbReference type="ARBA" id="ARBA00009437"/>
    </source>
</evidence>
<keyword evidence="4" id="KW-0804">Transcription</keyword>
<evidence type="ECO:0000313" key="6">
    <source>
        <dbReference type="EMBL" id="MEJ8856763.1"/>
    </source>
</evidence>
<dbReference type="SUPFAM" id="SSF53850">
    <property type="entry name" value="Periplasmic binding protein-like II"/>
    <property type="match status" value="1"/>
</dbReference>
<dbReference type="PANTHER" id="PTHR30537:SF5">
    <property type="entry name" value="HTH-TYPE TRANSCRIPTIONAL ACTIVATOR TTDR-RELATED"/>
    <property type="match status" value="1"/>
</dbReference>
<reference evidence="6 7" key="1">
    <citation type="submission" date="2024-03" db="EMBL/GenBank/DDBJ databases">
        <title>Novel species of the genus Variovorax.</title>
        <authorList>
            <person name="Liu Q."/>
            <person name="Xin Y.-H."/>
        </authorList>
    </citation>
    <scope>NUCLEOTIDE SEQUENCE [LARGE SCALE GENOMIC DNA]</scope>
    <source>
        <strain evidence="6 7">KACC 18901</strain>
    </source>
</reference>
<evidence type="ECO:0000256" key="4">
    <source>
        <dbReference type="ARBA" id="ARBA00023163"/>
    </source>
</evidence>
<proteinExistence type="inferred from homology"/>
<dbReference type="InterPro" id="IPR000847">
    <property type="entry name" value="LysR_HTH_N"/>
</dbReference>
<dbReference type="PANTHER" id="PTHR30537">
    <property type="entry name" value="HTH-TYPE TRANSCRIPTIONAL REGULATOR"/>
    <property type="match status" value="1"/>
</dbReference>
<dbReference type="Gene3D" id="1.10.10.10">
    <property type="entry name" value="Winged helix-like DNA-binding domain superfamily/Winged helix DNA-binding domain"/>
    <property type="match status" value="1"/>
</dbReference>
<name>A0ABU8XCK7_9BURK</name>
<evidence type="ECO:0000256" key="3">
    <source>
        <dbReference type="ARBA" id="ARBA00023125"/>
    </source>
</evidence>
<dbReference type="PROSITE" id="PS50931">
    <property type="entry name" value="HTH_LYSR"/>
    <property type="match status" value="1"/>
</dbReference>
<evidence type="ECO:0000256" key="2">
    <source>
        <dbReference type="ARBA" id="ARBA00023015"/>
    </source>
</evidence>
<organism evidence="6 7">
    <name type="scientific">Variovorax robiniae</name>
    <dbReference type="NCBI Taxonomy" id="1836199"/>
    <lineage>
        <taxon>Bacteria</taxon>
        <taxon>Pseudomonadati</taxon>
        <taxon>Pseudomonadota</taxon>
        <taxon>Betaproteobacteria</taxon>
        <taxon>Burkholderiales</taxon>
        <taxon>Comamonadaceae</taxon>
        <taxon>Variovorax</taxon>
    </lineage>
</organism>
<dbReference type="RefSeq" id="WP_340336838.1">
    <property type="nucleotide sequence ID" value="NZ_JBBKZS010000008.1"/>
</dbReference>
<dbReference type="Pfam" id="PF03466">
    <property type="entry name" value="LysR_substrate"/>
    <property type="match status" value="1"/>
</dbReference>
<comment type="similarity">
    <text evidence="1">Belongs to the LysR transcriptional regulatory family.</text>
</comment>